<name>A0A1H3KI93_9RHOB</name>
<feature type="domain" description="Methyltransferase" evidence="1">
    <location>
        <begin position="35"/>
        <end position="126"/>
    </location>
</feature>
<dbReference type="AlphaFoldDB" id="A0A1H3KI93"/>
<sequence>MWEERYKTPDYLFGTEPADFLKAHEALLTSGQTALSVADGEGRNSVFLAEKGLSVTALEYAPSAIAKAKALATKRGVQVDFCEVDVLSHAFEETYDMVLGIFIQFLGPAERSLVFERMKGAVKPQGLMMLHGYTPEQITFKTGGPPQAENMYTKELLKDAFSDWDILTCRSYEAEISEGTGHAGRSALIDFIARKPD</sequence>
<dbReference type="RefSeq" id="WP_089890546.1">
    <property type="nucleotide sequence ID" value="NZ_CALJFH010000012.1"/>
</dbReference>
<evidence type="ECO:0000313" key="2">
    <source>
        <dbReference type="EMBL" id="SDY51843.1"/>
    </source>
</evidence>
<protein>
    <submittedName>
        <fullName evidence="2">Methyltransferase domain-containing protein</fullName>
    </submittedName>
</protein>
<keyword evidence="2" id="KW-0489">Methyltransferase</keyword>
<dbReference type="Gene3D" id="3.40.50.150">
    <property type="entry name" value="Vaccinia Virus protein VP39"/>
    <property type="match status" value="1"/>
</dbReference>
<dbReference type="Proteomes" id="UP000199026">
    <property type="component" value="Unassembled WGS sequence"/>
</dbReference>
<organism evidence="2 3">
    <name type="scientific">Lentibacter algarum</name>
    <dbReference type="NCBI Taxonomy" id="576131"/>
    <lineage>
        <taxon>Bacteria</taxon>
        <taxon>Pseudomonadati</taxon>
        <taxon>Pseudomonadota</taxon>
        <taxon>Alphaproteobacteria</taxon>
        <taxon>Rhodobacterales</taxon>
        <taxon>Roseobacteraceae</taxon>
        <taxon>Lentibacter</taxon>
    </lineage>
</organism>
<dbReference type="GO" id="GO:0032259">
    <property type="term" value="P:methylation"/>
    <property type="evidence" value="ECO:0007669"/>
    <property type="project" value="UniProtKB-KW"/>
</dbReference>
<dbReference type="Pfam" id="PF13649">
    <property type="entry name" value="Methyltransf_25"/>
    <property type="match status" value="1"/>
</dbReference>
<dbReference type="InterPro" id="IPR029063">
    <property type="entry name" value="SAM-dependent_MTases_sf"/>
</dbReference>
<dbReference type="STRING" id="576131.SAMN05444486_102562"/>
<reference evidence="2 3" key="1">
    <citation type="submission" date="2016-10" db="EMBL/GenBank/DDBJ databases">
        <authorList>
            <person name="de Groot N.N."/>
        </authorList>
    </citation>
    <scope>NUCLEOTIDE SEQUENCE [LARGE SCALE GENOMIC DNA]</scope>
    <source>
        <strain evidence="2 3">DSM 24677</strain>
    </source>
</reference>
<evidence type="ECO:0000313" key="3">
    <source>
        <dbReference type="Proteomes" id="UP000199026"/>
    </source>
</evidence>
<dbReference type="GO" id="GO:0008168">
    <property type="term" value="F:methyltransferase activity"/>
    <property type="evidence" value="ECO:0007669"/>
    <property type="project" value="UniProtKB-KW"/>
</dbReference>
<dbReference type="OrthoDB" id="9786503at2"/>
<dbReference type="SUPFAM" id="SSF53335">
    <property type="entry name" value="S-adenosyl-L-methionine-dependent methyltransferases"/>
    <property type="match status" value="1"/>
</dbReference>
<accession>A0A1H3KI93</accession>
<proteinExistence type="predicted"/>
<dbReference type="EMBL" id="FNPR01000002">
    <property type="protein sequence ID" value="SDY51843.1"/>
    <property type="molecule type" value="Genomic_DNA"/>
</dbReference>
<gene>
    <name evidence="2" type="ORF">SAMN05444486_102562</name>
</gene>
<dbReference type="CDD" id="cd02440">
    <property type="entry name" value="AdoMet_MTases"/>
    <property type="match status" value="1"/>
</dbReference>
<keyword evidence="2" id="KW-0808">Transferase</keyword>
<dbReference type="InterPro" id="IPR041698">
    <property type="entry name" value="Methyltransf_25"/>
</dbReference>
<evidence type="ECO:0000259" key="1">
    <source>
        <dbReference type="Pfam" id="PF13649"/>
    </source>
</evidence>
<dbReference type="GeneID" id="78124631"/>
<keyword evidence="3" id="KW-1185">Reference proteome</keyword>